<reference evidence="4" key="1">
    <citation type="submission" date="2016-10" db="EMBL/GenBank/DDBJ databases">
        <authorList>
            <person name="Varghese N."/>
            <person name="Submissions S."/>
        </authorList>
    </citation>
    <scope>NUCLEOTIDE SEQUENCE [LARGE SCALE GENOMIC DNA]</scope>
    <source>
        <strain evidence="4">CGMCC 4.3530</strain>
    </source>
</reference>
<feature type="domain" description="TniQ" evidence="2">
    <location>
        <begin position="8"/>
        <end position="146"/>
    </location>
</feature>
<dbReference type="AlphaFoldDB" id="A0A1H3GHG0"/>
<dbReference type="InterPro" id="IPR009492">
    <property type="entry name" value="TniQ"/>
</dbReference>
<accession>A0A1H3GHG0</accession>
<dbReference type="SUPFAM" id="SSF46785">
    <property type="entry name" value="Winged helix' DNA-binding domain"/>
    <property type="match status" value="1"/>
</dbReference>
<protein>
    <submittedName>
        <fullName evidence="3">Regulatory helix-turn-helix protein, lysR family</fullName>
    </submittedName>
</protein>
<dbReference type="InterPro" id="IPR036388">
    <property type="entry name" value="WH-like_DNA-bd_sf"/>
</dbReference>
<dbReference type="Pfam" id="PF06527">
    <property type="entry name" value="TniQ"/>
    <property type="match status" value="1"/>
</dbReference>
<name>A0A1H3GHG0_9PSEU</name>
<feature type="domain" description="HTH lysR-type" evidence="1">
    <location>
        <begin position="796"/>
        <end position="843"/>
    </location>
</feature>
<gene>
    <name evidence="3" type="ORF">SAMN05216215_1018148</name>
</gene>
<dbReference type="Pfam" id="PF00126">
    <property type="entry name" value="HTH_1"/>
    <property type="match status" value="1"/>
</dbReference>
<dbReference type="OrthoDB" id="3874088at2"/>
<evidence type="ECO:0000259" key="2">
    <source>
        <dbReference type="Pfam" id="PF06527"/>
    </source>
</evidence>
<dbReference type="STRING" id="418495.SAMN05216215_1018148"/>
<sequence>MRPARTLPIRLAPLPGEALDSWLEAFAERLHTSIFDLVRSAGVATRWKTLRGRKPWVHHLGTDELAALSMVTGASAGTLAAMTLDRYVGTGLVPDRSARGGGRTRWWRELTGSRFCPRCLAGNGNRWMLSWRLAWSFACTHHHLLLREICPACERRHVWTRTTPPPGSPDPGDFGFDSSRGGAPVCTFPLAEADIVPLAPEEPVLRAQHQINATITALLAARHTGADLAPLQQVLDDLHAAARAALAALRTSTAPPEPITAITHSLLAPDGFPDHRYHDRVAHVAFGTTAAHLMLATGPSAPDPVITDWLAHATAGGSKAHLSRLLAQWDTASPELQGALLKRIGPHLGSAFQLRYGIATSTPRRPRSGNSTTRAASVPSLFWRGWALRLNPQGRFDPLSYRQALSMLLQIAGLGDLDYTAVRDLLGLPSASNVVCSGFTKKLRHSGAWEPVLAALGQLARTLDEEPAPIDYGRRRRWRRISAAALDRTAWRAACKHIRYRTSERQERFAQLHLIELLTGSHPYLFREPLTLSPALDGVDYTAFVFSLPSQLSAHLHQQAQTLLRRLRIEEPVTWEPPFDRVGTIAWPGPHPDDVRPEQLWALARAGLPRSEIATRLHTTSEHIHLTATRHPQLWTRRRQHGRSPEPVTERHGTALLSEHELRGYIDQGLRPGQIARLIGCSHQRISKLMVGSGIGPRAPRETLRGLDPAWLREQYEDNQRSFTDIATELGIPASDLARHARKLGLAIRRGVAAHQHVLADHGGPDAFSATIWTVFASRGAEQRITRLLAIPGHPDLNRAARHLGIRKAILAAQVSHLERDVGVPLLETAPGPDGIRLTPVGEKFTQEALPVLAILDRAGDDTGNDPQS</sequence>
<proteinExistence type="predicted"/>
<dbReference type="Gene3D" id="1.10.10.10">
    <property type="entry name" value="Winged helix-like DNA-binding domain superfamily/Winged helix DNA-binding domain"/>
    <property type="match status" value="1"/>
</dbReference>
<evidence type="ECO:0000259" key="1">
    <source>
        <dbReference type="Pfam" id="PF00126"/>
    </source>
</evidence>
<evidence type="ECO:0000313" key="4">
    <source>
        <dbReference type="Proteomes" id="UP000199529"/>
    </source>
</evidence>
<organism evidence="3 4">
    <name type="scientific">Saccharopolyspora shandongensis</name>
    <dbReference type="NCBI Taxonomy" id="418495"/>
    <lineage>
        <taxon>Bacteria</taxon>
        <taxon>Bacillati</taxon>
        <taxon>Actinomycetota</taxon>
        <taxon>Actinomycetes</taxon>
        <taxon>Pseudonocardiales</taxon>
        <taxon>Pseudonocardiaceae</taxon>
        <taxon>Saccharopolyspora</taxon>
    </lineage>
</organism>
<keyword evidence="4" id="KW-1185">Reference proteome</keyword>
<evidence type="ECO:0000313" key="3">
    <source>
        <dbReference type="EMBL" id="SDY01729.1"/>
    </source>
</evidence>
<dbReference type="InterPro" id="IPR036390">
    <property type="entry name" value="WH_DNA-bd_sf"/>
</dbReference>
<dbReference type="InterPro" id="IPR000847">
    <property type="entry name" value="LysR_HTH_N"/>
</dbReference>
<dbReference type="EMBL" id="FNOK01000018">
    <property type="protein sequence ID" value="SDY01729.1"/>
    <property type="molecule type" value="Genomic_DNA"/>
</dbReference>
<dbReference type="GO" id="GO:0003700">
    <property type="term" value="F:DNA-binding transcription factor activity"/>
    <property type="evidence" value="ECO:0007669"/>
    <property type="project" value="InterPro"/>
</dbReference>
<dbReference type="Proteomes" id="UP000199529">
    <property type="component" value="Unassembled WGS sequence"/>
</dbReference>